<organism evidence="2 3">
    <name type="scientific">Enterococcus diestrammenae</name>
    <dbReference type="NCBI Taxonomy" id="1155073"/>
    <lineage>
        <taxon>Bacteria</taxon>
        <taxon>Bacillati</taxon>
        <taxon>Bacillota</taxon>
        <taxon>Bacilli</taxon>
        <taxon>Lactobacillales</taxon>
        <taxon>Enterococcaceae</taxon>
        <taxon>Enterococcus</taxon>
    </lineage>
</organism>
<sequence length="48" mass="5570">MASKKFWQITGGLVVCGILLLLLAFLLVRGDVSQLRFGETHWYRTFHF</sequence>
<gene>
    <name evidence="2" type="ORF">BAU18_001026</name>
</gene>
<name>A0ABV0F077_9ENTE</name>
<accession>A0ABV0F077</accession>
<protein>
    <submittedName>
        <fullName evidence="2">Uncharacterized protein</fullName>
    </submittedName>
</protein>
<evidence type="ECO:0000313" key="2">
    <source>
        <dbReference type="EMBL" id="MEO1781441.1"/>
    </source>
</evidence>
<dbReference type="RefSeq" id="WP_161868819.1">
    <property type="nucleotide sequence ID" value="NZ_JAQFAM010000002.1"/>
</dbReference>
<comment type="caution">
    <text evidence="2">The sequence shown here is derived from an EMBL/GenBank/DDBJ whole genome shotgun (WGS) entry which is preliminary data.</text>
</comment>
<dbReference type="EMBL" id="MAEI02000001">
    <property type="protein sequence ID" value="MEO1781441.1"/>
    <property type="molecule type" value="Genomic_DNA"/>
</dbReference>
<proteinExistence type="predicted"/>
<evidence type="ECO:0000256" key="1">
    <source>
        <dbReference type="SAM" id="Phobius"/>
    </source>
</evidence>
<keyword evidence="1" id="KW-1133">Transmembrane helix</keyword>
<keyword evidence="3" id="KW-1185">Reference proteome</keyword>
<feature type="transmembrane region" description="Helical" evidence="1">
    <location>
        <begin position="6"/>
        <end position="28"/>
    </location>
</feature>
<dbReference type="Proteomes" id="UP001429357">
    <property type="component" value="Unassembled WGS sequence"/>
</dbReference>
<keyword evidence="1" id="KW-0472">Membrane</keyword>
<keyword evidence="1" id="KW-0812">Transmembrane</keyword>
<reference evidence="3" key="1">
    <citation type="submission" date="2016-06" db="EMBL/GenBank/DDBJ databases">
        <title>Four novel species of enterococci isolated from chicken manure.</title>
        <authorList>
            <person name="Van Tyne D."/>
        </authorList>
    </citation>
    <scope>NUCLEOTIDE SEQUENCE [LARGE SCALE GENOMIC DNA]</scope>
    <source>
        <strain evidence="3">JM9A</strain>
    </source>
</reference>
<evidence type="ECO:0000313" key="3">
    <source>
        <dbReference type="Proteomes" id="UP001429357"/>
    </source>
</evidence>
<reference evidence="2 3" key="2">
    <citation type="submission" date="2024-02" db="EMBL/GenBank/DDBJ databases">
        <title>The Genome Sequence of Enterococcus diestrammenae JM9A.</title>
        <authorList>
            <person name="Earl A."/>
            <person name="Manson A."/>
            <person name="Gilmore M."/>
            <person name="Sanders J."/>
            <person name="Shea T."/>
            <person name="Howe W."/>
            <person name="Livny J."/>
            <person name="Cuomo C."/>
            <person name="Neafsey D."/>
            <person name="Birren B."/>
        </authorList>
    </citation>
    <scope>NUCLEOTIDE SEQUENCE [LARGE SCALE GENOMIC DNA]</scope>
    <source>
        <strain evidence="2 3">JM9A</strain>
    </source>
</reference>